<proteinExistence type="predicted"/>
<keyword evidence="2" id="KW-1185">Reference proteome</keyword>
<gene>
    <name evidence="1" type="ORF">GCM10023225_34680</name>
</gene>
<organism evidence="1 2">
    <name type="scientific">Kineococcus glutinatus</name>
    <dbReference type="NCBI Taxonomy" id="1070872"/>
    <lineage>
        <taxon>Bacteria</taxon>
        <taxon>Bacillati</taxon>
        <taxon>Actinomycetota</taxon>
        <taxon>Actinomycetes</taxon>
        <taxon>Kineosporiales</taxon>
        <taxon>Kineosporiaceae</taxon>
        <taxon>Kineococcus</taxon>
    </lineage>
</organism>
<dbReference type="RefSeq" id="WP_345714124.1">
    <property type="nucleotide sequence ID" value="NZ_BAABIL010000753.1"/>
</dbReference>
<dbReference type="InterPro" id="IPR021408">
    <property type="entry name" value="DUF3046"/>
</dbReference>
<comment type="caution">
    <text evidence="1">The sequence shown here is derived from an EMBL/GenBank/DDBJ whole genome shotgun (WGS) entry which is preliminary data.</text>
</comment>
<dbReference type="Proteomes" id="UP001501195">
    <property type="component" value="Unassembled WGS sequence"/>
</dbReference>
<reference evidence="2" key="1">
    <citation type="journal article" date="2019" name="Int. J. Syst. Evol. Microbiol.">
        <title>The Global Catalogue of Microorganisms (GCM) 10K type strain sequencing project: providing services to taxonomists for standard genome sequencing and annotation.</title>
        <authorList>
            <consortium name="The Broad Institute Genomics Platform"/>
            <consortium name="The Broad Institute Genome Sequencing Center for Infectious Disease"/>
            <person name="Wu L."/>
            <person name="Ma J."/>
        </authorList>
    </citation>
    <scope>NUCLEOTIDE SEQUENCE [LARGE SCALE GENOMIC DNA]</scope>
    <source>
        <strain evidence="2">JCM 18126</strain>
    </source>
</reference>
<accession>A0ABP8VGH2</accession>
<sequence length="73" mass="8448">MRLSDFWRLVDEEFGAAHGRSLTVDQVLLALGERTPVQALEDGVEPKEVWFALCDALDVPAERRWGRERPKRR</sequence>
<dbReference type="Pfam" id="PF11248">
    <property type="entry name" value="DUF3046"/>
    <property type="match status" value="1"/>
</dbReference>
<protein>
    <submittedName>
        <fullName evidence="1">DUF3046 domain-containing protein</fullName>
    </submittedName>
</protein>
<evidence type="ECO:0000313" key="1">
    <source>
        <dbReference type="EMBL" id="GAA4662441.1"/>
    </source>
</evidence>
<name>A0ABP8VGH2_9ACTN</name>
<evidence type="ECO:0000313" key="2">
    <source>
        <dbReference type="Proteomes" id="UP001501195"/>
    </source>
</evidence>
<dbReference type="EMBL" id="BAABIL010000753">
    <property type="protein sequence ID" value="GAA4662441.1"/>
    <property type="molecule type" value="Genomic_DNA"/>
</dbReference>